<accession>A0A813VRI0</accession>
<protein>
    <recommendedName>
        <fullName evidence="4">RING-type domain-containing protein</fullName>
    </recommendedName>
</protein>
<keyword evidence="1" id="KW-0175">Coiled coil</keyword>
<keyword evidence="3" id="KW-1185">Reference proteome</keyword>
<name>A0A813VRI0_9BILA</name>
<reference evidence="2" key="1">
    <citation type="submission" date="2021-02" db="EMBL/GenBank/DDBJ databases">
        <authorList>
            <person name="Nowell W R."/>
        </authorList>
    </citation>
    <scope>NUCLEOTIDE SEQUENCE</scope>
    <source>
        <strain evidence="2">Ploen Becks lab</strain>
    </source>
</reference>
<dbReference type="OrthoDB" id="264520at2759"/>
<dbReference type="EMBL" id="CAJNOC010001233">
    <property type="protein sequence ID" value="CAF0847114.1"/>
    <property type="molecule type" value="Genomic_DNA"/>
</dbReference>
<dbReference type="Gene3D" id="3.30.40.10">
    <property type="entry name" value="Zinc/RING finger domain, C3HC4 (zinc finger)"/>
    <property type="match status" value="1"/>
</dbReference>
<sequence>MIFDMESLICPFCKKYFDQPKFLPCGENSCSKCIPESGNFDCILCSESHSVPQNGFPTNKTLSKALEKVIKSEKLEFKIQDFNLNMVELETKLEKLKLKIGQLDAKVIEQCKSIINEIDLAAENKINQINNIREDLIKQVNEYQGKCLNNLTNFNKNLDELSEEVNLLTKDKDLLLEKKDIDEKFDKYYNVVSNVELSLKIIYYLSLDNSKIHYEPSRLDLSKDFLGIISFENLKKKNLDKLKLLPYSSTLPIEPEFTVMSIENVSTKLNKLENGNLIFSSIQVIQSQRNGYKYNEDYYSNRRNKQPQQQQIEKFVIKNLSLNKILEIAIENQLPDFDVCSFRNFVFLMSIKSKYIKKYDPNLTLLKTVNLSEPASLMLSTNKFVLVYFKSALSGPLMNIYDLDLNFVITIKNNEYNSFLHIPSSIKKMFTNDKYYFFQEDDNSITIVSQEDGTFFKKIKHDAKSDLNNIVKITNNHIIVRQYWNRLIFNSFNGKLTNPIDYNASSLTFLIGDQNDIFLMDNSTYQFYSDNF</sequence>
<dbReference type="AlphaFoldDB" id="A0A813VRI0"/>
<evidence type="ECO:0008006" key="4">
    <source>
        <dbReference type="Google" id="ProtNLM"/>
    </source>
</evidence>
<gene>
    <name evidence="2" type="ORF">OXX778_LOCUS8757</name>
</gene>
<organism evidence="2 3">
    <name type="scientific">Brachionus calyciflorus</name>
    <dbReference type="NCBI Taxonomy" id="104777"/>
    <lineage>
        <taxon>Eukaryota</taxon>
        <taxon>Metazoa</taxon>
        <taxon>Spiralia</taxon>
        <taxon>Gnathifera</taxon>
        <taxon>Rotifera</taxon>
        <taxon>Eurotatoria</taxon>
        <taxon>Monogononta</taxon>
        <taxon>Pseudotrocha</taxon>
        <taxon>Ploima</taxon>
        <taxon>Brachionidae</taxon>
        <taxon>Brachionus</taxon>
    </lineage>
</organism>
<dbReference type="Proteomes" id="UP000663879">
    <property type="component" value="Unassembled WGS sequence"/>
</dbReference>
<evidence type="ECO:0000313" key="3">
    <source>
        <dbReference type="Proteomes" id="UP000663879"/>
    </source>
</evidence>
<proteinExistence type="predicted"/>
<feature type="coiled-coil region" evidence="1">
    <location>
        <begin position="72"/>
        <end position="178"/>
    </location>
</feature>
<evidence type="ECO:0000313" key="2">
    <source>
        <dbReference type="EMBL" id="CAF0847114.1"/>
    </source>
</evidence>
<evidence type="ECO:0000256" key="1">
    <source>
        <dbReference type="SAM" id="Coils"/>
    </source>
</evidence>
<dbReference type="PANTHER" id="PTHR25462:SF296">
    <property type="entry name" value="MEIOTIC P26, ISOFORM F"/>
    <property type="match status" value="1"/>
</dbReference>
<dbReference type="PANTHER" id="PTHR25462">
    <property type="entry name" value="BONUS, ISOFORM C-RELATED"/>
    <property type="match status" value="1"/>
</dbReference>
<comment type="caution">
    <text evidence="2">The sequence shown here is derived from an EMBL/GenBank/DDBJ whole genome shotgun (WGS) entry which is preliminary data.</text>
</comment>
<dbReference type="SUPFAM" id="SSF57850">
    <property type="entry name" value="RING/U-box"/>
    <property type="match status" value="1"/>
</dbReference>
<dbReference type="InterPro" id="IPR013083">
    <property type="entry name" value="Znf_RING/FYVE/PHD"/>
</dbReference>
<dbReference type="InterPro" id="IPR047153">
    <property type="entry name" value="TRIM45/56/19-like"/>
</dbReference>